<feature type="domain" description="Glycosyltransferase 2-like" evidence="1">
    <location>
        <begin position="21"/>
        <end position="184"/>
    </location>
</feature>
<gene>
    <name evidence="2" type="ORF">SAMN05878443_1901</name>
</gene>
<dbReference type="eggNOG" id="COG0463">
    <property type="taxonomic scope" value="Bacteria"/>
</dbReference>
<dbReference type="PANTHER" id="PTHR22916:SF3">
    <property type="entry name" value="UDP-GLCNAC:BETAGAL BETA-1,3-N-ACETYLGLUCOSAMINYLTRANSFERASE-LIKE PROTEIN 1"/>
    <property type="match status" value="1"/>
</dbReference>
<protein>
    <submittedName>
        <fullName evidence="2">Glycosyl transferase family 2</fullName>
    </submittedName>
</protein>
<keyword evidence="2" id="KW-0808">Transferase</keyword>
<dbReference type="RefSeq" id="WP_034545449.1">
    <property type="nucleotide sequence ID" value="NZ_FSRN01000001.1"/>
</dbReference>
<dbReference type="InterPro" id="IPR001173">
    <property type="entry name" value="Glyco_trans_2-like"/>
</dbReference>
<dbReference type="PANTHER" id="PTHR22916">
    <property type="entry name" value="GLYCOSYLTRANSFERASE"/>
    <property type="match status" value="1"/>
</dbReference>
<proteinExistence type="predicted"/>
<dbReference type="Pfam" id="PF00535">
    <property type="entry name" value="Glycos_transf_2"/>
    <property type="match status" value="1"/>
</dbReference>
<evidence type="ECO:0000313" key="2">
    <source>
        <dbReference type="EMBL" id="SIO19988.1"/>
    </source>
</evidence>
<evidence type="ECO:0000313" key="3">
    <source>
        <dbReference type="Proteomes" id="UP000184758"/>
    </source>
</evidence>
<evidence type="ECO:0000259" key="1">
    <source>
        <dbReference type="Pfam" id="PF00535"/>
    </source>
</evidence>
<dbReference type="AlphaFoldDB" id="A0A1N6HJG5"/>
<name>A0A1N6HJG5_9LACT</name>
<keyword evidence="3" id="KW-1185">Reference proteome</keyword>
<dbReference type="Gene3D" id="3.90.550.10">
    <property type="entry name" value="Spore Coat Polysaccharide Biosynthesis Protein SpsA, Chain A"/>
    <property type="match status" value="1"/>
</dbReference>
<dbReference type="SUPFAM" id="SSF53448">
    <property type="entry name" value="Nucleotide-diphospho-sugar transferases"/>
    <property type="match status" value="1"/>
</dbReference>
<dbReference type="STRING" id="28230.SAMN05878443_1901"/>
<dbReference type="GO" id="GO:0016758">
    <property type="term" value="F:hexosyltransferase activity"/>
    <property type="evidence" value="ECO:0007669"/>
    <property type="project" value="UniProtKB-ARBA"/>
</dbReference>
<reference evidence="3" key="1">
    <citation type="submission" date="2016-11" db="EMBL/GenBank/DDBJ databases">
        <authorList>
            <person name="Varghese N."/>
            <person name="Submissions S."/>
        </authorList>
    </citation>
    <scope>NUCLEOTIDE SEQUENCE [LARGE SCALE GENOMIC DNA]</scope>
    <source>
        <strain evidence="3">313</strain>
    </source>
</reference>
<sequence>MKIIIFKNRDVRNIYTNNLVSIIVPVYNSEEFIAENLLSILNQDHKNLEAIMVDDGSTDSSINIIKEIAKNDSRVKYIRQENQGAPAARNNGLLHSQGDFLYFIDSDDRLSNRAVSLMLTSFSMTDADIVIGQYQNMDENGNLNHIQDFGYSKSSILTTKEDLKELVFLPPFPGNKMYKMSIIKDNQIKFASVKIAQDLNFYLKALLGANKVSIIDEVVYYYRFRLGSISNTYTKSILEIKESINDVESFYKDNNQFDQFLFLNIRFLYYSYQLSKIPQIKSEKERSLVFKTLKKDLKKIPKNSLYSNIYRKKYWNTTLKINMEIIFLSKFYQNYQNKKK</sequence>
<dbReference type="InterPro" id="IPR029044">
    <property type="entry name" value="Nucleotide-diphossugar_trans"/>
</dbReference>
<dbReference type="CDD" id="cd00761">
    <property type="entry name" value="Glyco_tranf_GTA_type"/>
    <property type="match status" value="1"/>
</dbReference>
<dbReference type="OrthoDB" id="8773442at2"/>
<accession>A0A1N6HJG5</accession>
<dbReference type="EMBL" id="FSRN01000001">
    <property type="protein sequence ID" value="SIO19988.1"/>
    <property type="molecule type" value="Genomic_DNA"/>
</dbReference>
<organism evidence="2 3">
    <name type="scientific">Carnobacterium alterfunditum</name>
    <dbReference type="NCBI Taxonomy" id="28230"/>
    <lineage>
        <taxon>Bacteria</taxon>
        <taxon>Bacillati</taxon>
        <taxon>Bacillota</taxon>
        <taxon>Bacilli</taxon>
        <taxon>Lactobacillales</taxon>
        <taxon>Carnobacteriaceae</taxon>
        <taxon>Carnobacterium</taxon>
    </lineage>
</organism>
<dbReference type="Proteomes" id="UP000184758">
    <property type="component" value="Unassembled WGS sequence"/>
</dbReference>